<dbReference type="PANTHER" id="PTHR43777:SF1">
    <property type="entry name" value="MOLYBDENUM COFACTOR CYTIDYLYLTRANSFERASE"/>
    <property type="match status" value="1"/>
</dbReference>
<reference evidence="2 3" key="1">
    <citation type="submission" date="2018-11" db="EMBL/GenBank/DDBJ databases">
        <title>Complete genome sequencing of the Actinobacteria Serinibacter sp. K3-2.</title>
        <authorList>
            <person name="Rakitin A.L."/>
            <person name="Beletsky A.V."/>
            <person name="Mardanov A.V."/>
            <person name="Ravin N.V."/>
            <person name="Gromova A.S."/>
            <person name="Filippova S.N."/>
            <person name="Gal'Chenko V.F."/>
        </authorList>
    </citation>
    <scope>NUCLEOTIDE SEQUENCE [LARGE SCALE GENOMIC DNA]</scope>
    <source>
        <strain evidence="2 3">K3-2</strain>
    </source>
</reference>
<name>A0A4Z1E772_9MICO</name>
<keyword evidence="3" id="KW-1185">Reference proteome</keyword>
<dbReference type="AlphaFoldDB" id="A0A4Z1E772"/>
<evidence type="ECO:0000313" key="3">
    <source>
        <dbReference type="Proteomes" id="UP000297318"/>
    </source>
</evidence>
<keyword evidence="2" id="KW-0548">Nucleotidyltransferase</keyword>
<evidence type="ECO:0000259" key="1">
    <source>
        <dbReference type="Pfam" id="PF12804"/>
    </source>
</evidence>
<sequence length="217" mass="21455">MVQPSSRPTGRALPAAPSVTGAALTGLVLAAGAGRRYGGPKALAITADGTPWLHLAVAALRAGGCARVLVTLGAGASDALPLVPPGVEPVLVPGWNEGIAASLRHGLGAAGGHGADAVVVVTVDTPTMPAGAVRRIASAAGPDPTDALVQAVYGGRPGHPVLIGRRHVPAITAAVSRDVGARPYLLANAAREVECGDLWDGADLDGRSEGPAQPSRS</sequence>
<dbReference type="EMBL" id="RHPJ01000002">
    <property type="protein sequence ID" value="TGO05537.1"/>
    <property type="molecule type" value="Genomic_DNA"/>
</dbReference>
<evidence type="ECO:0000313" key="2">
    <source>
        <dbReference type="EMBL" id="TGO05537.1"/>
    </source>
</evidence>
<dbReference type="SUPFAM" id="SSF53448">
    <property type="entry name" value="Nucleotide-diphospho-sugar transferases"/>
    <property type="match status" value="1"/>
</dbReference>
<dbReference type="Gene3D" id="3.90.550.10">
    <property type="entry name" value="Spore Coat Polysaccharide Biosynthesis Protein SpsA, Chain A"/>
    <property type="match status" value="1"/>
</dbReference>
<dbReference type="InterPro" id="IPR025877">
    <property type="entry name" value="MobA-like_NTP_Trfase"/>
</dbReference>
<feature type="domain" description="MobA-like NTP transferase" evidence="1">
    <location>
        <begin position="26"/>
        <end position="185"/>
    </location>
</feature>
<dbReference type="Proteomes" id="UP000297318">
    <property type="component" value="Unassembled WGS sequence"/>
</dbReference>
<dbReference type="OrthoDB" id="4427994at2"/>
<dbReference type="GO" id="GO:0016779">
    <property type="term" value="F:nucleotidyltransferase activity"/>
    <property type="evidence" value="ECO:0007669"/>
    <property type="project" value="UniProtKB-KW"/>
</dbReference>
<organism evidence="2 3">
    <name type="scientific">Serinibacter arcticus</name>
    <dbReference type="NCBI Taxonomy" id="1655435"/>
    <lineage>
        <taxon>Bacteria</taxon>
        <taxon>Bacillati</taxon>
        <taxon>Actinomycetota</taxon>
        <taxon>Actinomycetes</taxon>
        <taxon>Micrococcales</taxon>
        <taxon>Beutenbergiaceae</taxon>
        <taxon>Serinibacter</taxon>
    </lineage>
</organism>
<gene>
    <name evidence="2" type="ORF">SERN_1541</name>
</gene>
<comment type="caution">
    <text evidence="2">The sequence shown here is derived from an EMBL/GenBank/DDBJ whole genome shotgun (WGS) entry which is preliminary data.</text>
</comment>
<dbReference type="PANTHER" id="PTHR43777">
    <property type="entry name" value="MOLYBDENUM COFACTOR CYTIDYLYLTRANSFERASE"/>
    <property type="match status" value="1"/>
</dbReference>
<accession>A0A4Z1E772</accession>
<proteinExistence type="predicted"/>
<protein>
    <submittedName>
        <fullName evidence="2">CTP:molybdopterin cytidylyltransferase</fullName>
    </submittedName>
</protein>
<dbReference type="RefSeq" id="WP_135849529.1">
    <property type="nucleotide sequence ID" value="NZ_RHPJ01000002.1"/>
</dbReference>
<dbReference type="Pfam" id="PF12804">
    <property type="entry name" value="NTP_transf_3"/>
    <property type="match status" value="1"/>
</dbReference>
<dbReference type="InterPro" id="IPR029044">
    <property type="entry name" value="Nucleotide-diphossugar_trans"/>
</dbReference>
<keyword evidence="2" id="KW-0808">Transferase</keyword>